<sequence length="283" mass="29778">MQIETLGVVGAGTMGAGIAQVAALAGLHVIMVDVTEAALDKGIKALKGSLERLMAKEKLDAAARDAALARIETTTDYQRLGAAGLIIEAATENLDLKLRILKQIEAVARPEAIIASNTSSISITTLGAALADPSRFVGMHFFNPVPLMPLVEIIAGLATGSEAVQAVRELTERLGKSPISVRNAPGFVVNRILVPMINEAFFLLAEGVAPAEDIDTGMRLGANHPIGPLALADLVGLDVCLSVMDVFLKDFGDPKYRACPLLRELVAAGRLGRKTGRGVYDYA</sequence>
<dbReference type="InterPro" id="IPR006180">
    <property type="entry name" value="3-OHacyl-CoA_DH_CS"/>
</dbReference>
<dbReference type="SUPFAM" id="SSF51735">
    <property type="entry name" value="NAD(P)-binding Rossmann-fold domains"/>
    <property type="match status" value="1"/>
</dbReference>
<dbReference type="InterPro" id="IPR013328">
    <property type="entry name" value="6PGD_dom2"/>
</dbReference>
<accession>A0ABX5K848</accession>
<evidence type="ECO:0000259" key="3">
    <source>
        <dbReference type="Pfam" id="PF00725"/>
    </source>
</evidence>
<evidence type="ECO:0000256" key="1">
    <source>
        <dbReference type="ARBA" id="ARBA00009463"/>
    </source>
</evidence>
<feature type="domain" description="3-hydroxyacyl-CoA dehydrogenase C-terminal" evidence="3">
    <location>
        <begin position="186"/>
        <end position="282"/>
    </location>
</feature>
<dbReference type="InterPro" id="IPR006108">
    <property type="entry name" value="3HC_DH_C"/>
</dbReference>
<gene>
    <name evidence="5" type="ORF">C7402_13514</name>
</gene>
<evidence type="ECO:0000259" key="4">
    <source>
        <dbReference type="Pfam" id="PF02737"/>
    </source>
</evidence>
<evidence type="ECO:0000313" key="5">
    <source>
        <dbReference type="EMBL" id="PVX70710.1"/>
    </source>
</evidence>
<dbReference type="RefSeq" id="WP_112177461.1">
    <property type="nucleotide sequence ID" value="NZ_QEOB01000035.1"/>
</dbReference>
<dbReference type="PIRSF" id="PIRSF000105">
    <property type="entry name" value="HCDH"/>
    <property type="match status" value="1"/>
</dbReference>
<keyword evidence="2" id="KW-0560">Oxidoreductase</keyword>
<dbReference type="Pfam" id="PF00725">
    <property type="entry name" value="3HCDH"/>
    <property type="match status" value="1"/>
</dbReference>
<dbReference type="InterPro" id="IPR022694">
    <property type="entry name" value="3-OHacyl-CoA_DH"/>
</dbReference>
<comment type="caution">
    <text evidence="5">The sequence shown here is derived from an EMBL/GenBank/DDBJ whole genome shotgun (WGS) entry which is preliminary data.</text>
</comment>
<dbReference type="Gene3D" id="3.40.50.720">
    <property type="entry name" value="NAD(P)-binding Rossmann-like Domain"/>
    <property type="match status" value="1"/>
</dbReference>
<dbReference type="Proteomes" id="UP000245712">
    <property type="component" value="Unassembled WGS sequence"/>
</dbReference>
<dbReference type="InterPro" id="IPR006176">
    <property type="entry name" value="3-OHacyl-CoA_DH_NAD-bd"/>
</dbReference>
<organism evidence="5 6">
    <name type="scientific">Paraburkholderia unamae</name>
    <dbReference type="NCBI Taxonomy" id="219649"/>
    <lineage>
        <taxon>Bacteria</taxon>
        <taxon>Pseudomonadati</taxon>
        <taxon>Pseudomonadota</taxon>
        <taxon>Betaproteobacteria</taxon>
        <taxon>Burkholderiales</taxon>
        <taxon>Burkholderiaceae</taxon>
        <taxon>Paraburkholderia</taxon>
    </lineage>
</organism>
<dbReference type="PANTHER" id="PTHR48075:SF5">
    <property type="entry name" value="3-HYDROXYBUTYRYL-COA DEHYDROGENASE"/>
    <property type="match status" value="1"/>
</dbReference>
<dbReference type="PROSITE" id="PS00067">
    <property type="entry name" value="3HCDH"/>
    <property type="match status" value="1"/>
</dbReference>
<dbReference type="Pfam" id="PF02737">
    <property type="entry name" value="3HCDH_N"/>
    <property type="match status" value="1"/>
</dbReference>
<feature type="domain" description="3-hydroxyacyl-CoA dehydrogenase NAD binding" evidence="4">
    <location>
        <begin position="6"/>
        <end position="183"/>
    </location>
</feature>
<dbReference type="EMBL" id="QEOB01000035">
    <property type="protein sequence ID" value="PVX70710.1"/>
    <property type="molecule type" value="Genomic_DNA"/>
</dbReference>
<dbReference type="Gene3D" id="1.10.1040.10">
    <property type="entry name" value="N-(1-d-carboxylethyl)-l-norvaline Dehydrogenase, domain 2"/>
    <property type="match status" value="1"/>
</dbReference>
<dbReference type="InterPro" id="IPR036291">
    <property type="entry name" value="NAD(P)-bd_dom_sf"/>
</dbReference>
<evidence type="ECO:0000256" key="2">
    <source>
        <dbReference type="ARBA" id="ARBA00023002"/>
    </source>
</evidence>
<dbReference type="PANTHER" id="PTHR48075">
    <property type="entry name" value="3-HYDROXYACYL-COA DEHYDROGENASE FAMILY PROTEIN"/>
    <property type="match status" value="1"/>
</dbReference>
<proteinExistence type="inferred from homology"/>
<keyword evidence="6" id="KW-1185">Reference proteome</keyword>
<dbReference type="SUPFAM" id="SSF48179">
    <property type="entry name" value="6-phosphogluconate dehydrogenase C-terminal domain-like"/>
    <property type="match status" value="1"/>
</dbReference>
<comment type="similarity">
    <text evidence="1">Belongs to the 3-hydroxyacyl-CoA dehydrogenase family.</text>
</comment>
<dbReference type="NCBIfam" id="NF004474">
    <property type="entry name" value="PRK05808.1"/>
    <property type="match status" value="1"/>
</dbReference>
<dbReference type="InterPro" id="IPR008927">
    <property type="entry name" value="6-PGluconate_DH-like_C_sf"/>
</dbReference>
<protein>
    <submittedName>
        <fullName evidence="5">3-hydroxyacyl-CoA dehydrogenase</fullName>
    </submittedName>
</protein>
<reference evidence="5 6" key="1">
    <citation type="submission" date="2018-05" db="EMBL/GenBank/DDBJ databases">
        <title>Genomic Encyclopedia of Type Strains, Phase IV (KMG-V): Genome sequencing to study the core and pangenomes of soil and plant-associated prokaryotes.</title>
        <authorList>
            <person name="Whitman W."/>
        </authorList>
    </citation>
    <scope>NUCLEOTIDE SEQUENCE [LARGE SCALE GENOMIC DNA]</scope>
    <source>
        <strain evidence="5 6">SCZa-39</strain>
    </source>
</reference>
<evidence type="ECO:0000313" key="6">
    <source>
        <dbReference type="Proteomes" id="UP000245712"/>
    </source>
</evidence>
<name>A0ABX5K848_9BURK</name>